<name>A0ABP0EZA7_CLALP</name>
<organism evidence="1 2">
    <name type="scientific">Clavelina lepadiformis</name>
    <name type="common">Light-bulb sea squirt</name>
    <name type="synonym">Ascidia lepadiformis</name>
    <dbReference type="NCBI Taxonomy" id="159417"/>
    <lineage>
        <taxon>Eukaryota</taxon>
        <taxon>Metazoa</taxon>
        <taxon>Chordata</taxon>
        <taxon>Tunicata</taxon>
        <taxon>Ascidiacea</taxon>
        <taxon>Aplousobranchia</taxon>
        <taxon>Clavelinidae</taxon>
        <taxon>Clavelina</taxon>
    </lineage>
</organism>
<reference evidence="1 2" key="1">
    <citation type="submission" date="2024-02" db="EMBL/GenBank/DDBJ databases">
        <authorList>
            <person name="Daric V."/>
            <person name="Darras S."/>
        </authorList>
    </citation>
    <scope>NUCLEOTIDE SEQUENCE [LARGE SCALE GENOMIC DNA]</scope>
</reference>
<evidence type="ECO:0000313" key="1">
    <source>
        <dbReference type="EMBL" id="CAK8672451.1"/>
    </source>
</evidence>
<dbReference type="EMBL" id="CAWYQH010000001">
    <property type="protein sequence ID" value="CAK8672451.1"/>
    <property type="molecule type" value="Genomic_DNA"/>
</dbReference>
<sequence length="64" mass="7374">MEAGPTDVPIEAIRLRELESTIANTGNSMMNGHRRMDGNRAFEERIRKVVEINEIQMGFIIQMR</sequence>
<protein>
    <submittedName>
        <fullName evidence="1">Uncharacterized protein</fullName>
    </submittedName>
</protein>
<keyword evidence="2" id="KW-1185">Reference proteome</keyword>
<gene>
    <name evidence="1" type="ORF">CVLEPA_LOCUS1402</name>
</gene>
<dbReference type="Proteomes" id="UP001642483">
    <property type="component" value="Unassembled WGS sequence"/>
</dbReference>
<evidence type="ECO:0000313" key="2">
    <source>
        <dbReference type="Proteomes" id="UP001642483"/>
    </source>
</evidence>
<comment type="caution">
    <text evidence="1">The sequence shown here is derived from an EMBL/GenBank/DDBJ whole genome shotgun (WGS) entry which is preliminary data.</text>
</comment>
<accession>A0ABP0EZA7</accession>
<proteinExistence type="predicted"/>